<dbReference type="Proteomes" id="UP001626536">
    <property type="component" value="Chromosome"/>
</dbReference>
<dbReference type="RefSeq" id="WP_407338535.1">
    <property type="nucleotide sequence ID" value="NZ_CP136862.1"/>
</dbReference>
<dbReference type="InterPro" id="IPR042099">
    <property type="entry name" value="ANL_N_sf"/>
</dbReference>
<dbReference type="SUPFAM" id="SSF51161">
    <property type="entry name" value="Trimeric LpxA-like enzymes"/>
    <property type="match status" value="3"/>
</dbReference>
<dbReference type="NCBIfam" id="TIGR02353">
    <property type="entry name" value="NRPS_term_dom"/>
    <property type="match status" value="1"/>
</dbReference>
<dbReference type="SUPFAM" id="SSF56801">
    <property type="entry name" value="Acetyl-CoA synthetase-like"/>
    <property type="match status" value="1"/>
</dbReference>
<dbReference type="Gene3D" id="1.10.1200.10">
    <property type="entry name" value="ACP-like"/>
    <property type="match status" value="1"/>
</dbReference>
<feature type="transmembrane region" description="Helical" evidence="1">
    <location>
        <begin position="686"/>
        <end position="711"/>
    </location>
</feature>
<evidence type="ECO:0000313" key="4">
    <source>
        <dbReference type="Proteomes" id="UP001626536"/>
    </source>
</evidence>
<dbReference type="InterPro" id="IPR010071">
    <property type="entry name" value="AA_adenyl_dom"/>
</dbReference>
<reference evidence="3 4" key="1">
    <citation type="submission" date="2023-10" db="EMBL/GenBank/DDBJ databases">
        <title>Novel methanotroph of the genus Methylocapsa from a subarctic wetland.</title>
        <authorList>
            <person name="Belova S.E."/>
            <person name="Oshkin I.Y."/>
            <person name="Miroshnikov K."/>
            <person name="Dedysh S.N."/>
        </authorList>
    </citation>
    <scope>NUCLEOTIDE SEQUENCE [LARGE SCALE GENOMIC DNA]</scope>
    <source>
        <strain evidence="3 4">RX1</strain>
    </source>
</reference>
<sequence length="1360" mass="146673">MQHRLATAKALPAIEEGSGLSADSGAVLLGPARPDLIRDELLCELFAATVAARPSAIAMATQEGKLTYAEVDAKAEALARGLIRKGLRPGRVAGLWMARGHELLIAQIAIAKTGGAWLPFDADAPVERISVCLGDAEALGIVTSAALAPKLAGLAPCPAWTAQDLIDAADDSRVDARALGARPEDPAYLIYTSGSTGTPKGIVISGRNICHYLRAANEIFEVRASDVVFQGASVAFDLSMEEIWLPYLAGATLFVATPEIMGEAEKLPDVLEANRVTVLDTVPTLLALLPRDVPTLRLIILGGEACPSAIANRWCKPGRRIFNSYGPTETTVVATVGEVRPGAPVTIGRPIANYSCYVADEHQALVGANVEGELLIGGPGVAKGYMGRDQLTAEKFIANPFLAGAAPEDAPDPILYRSGDAVTMDSNGDLVFHGRIDDQVKIRGFRVELGEIEAKLTDLPDVSQAAVVLRIDDGLEQLVGFVVPASGAELETRALRSALRASLPPYMVPARFELMESLPQLSSGKVDRKSLKLVALTASDASEAQEEPRTETEAKLLAAAKRVLPPQNIPLDADFFTDLGGHSLLAARFISLVRETPALARVTLQDVYTARSIRALAELLDRKWGHGATTEDLSFAPPPLLRRFLCGLAQAVALPVILALVTAQWLGVFVSYMLLTGADASFGEEVASLIGVYMCINIATVAIVIAAKWLVIGRTKPGRYPLWGVYYFRWWLVKRFLGLVHIKWFQGSPFIRLYLAALGAKIGKDAIIGEIEPGAVDLITIGAGASIGSIGNFANARVEGNELVIGSIEIGAHAYIGSSCVLEDNVVIGEGAELGDLTSISSGGRVGAWESWDGSPGRKIGKVDRAELDAPSVASKGRRFVMTVIYGALLLAIPPLGLLPIFPAFWVFDRIDDLIGVADVDRMLYMASIPVMAWPTSFVMVLVTVGFIAACRWVILPRVRAGTYSVHSWFYLRKWAVALATEITLETLSSLYATVYMRTWYRLMGAKIGKDAEISTNLSGRYDLVEIGEKCFIADEVILGDEEIRNGWMYLKGVKTGPRVFVGNSAVVPTGAEIPANALIGIKSKPPANHLMSEGDTWFGSPPIKLPVRQTFDVGGANWTYEAPRWKKIARACFEAVTISLPTMLFITFGTWAVEWFARSVLEGRYFEMLALFTVSSVAICLGLTLVVIGLKWITMGRYEPLVRPMWSWWAMRTEAVAVIYWGMAGKVLLDHLRGTPFLPWLMRLFGTKFGRGVYMNMTDITEFDCVSVGDFAALNELCALQTHLYEDRVMKVGRVNVGKGVTVGAGSTVLYDTLVADYARLGPLTLVMKGEHIPANSEWVGAPAEPKLAPPEIAEKAAA</sequence>
<feature type="transmembrane region" description="Helical" evidence="1">
    <location>
        <begin position="884"/>
        <end position="908"/>
    </location>
</feature>
<organism evidence="3 4">
    <name type="scientific">Methylocapsa polymorpha</name>
    <dbReference type="NCBI Taxonomy" id="3080828"/>
    <lineage>
        <taxon>Bacteria</taxon>
        <taxon>Pseudomonadati</taxon>
        <taxon>Pseudomonadota</taxon>
        <taxon>Alphaproteobacteria</taxon>
        <taxon>Hyphomicrobiales</taxon>
        <taxon>Beijerinckiaceae</taxon>
        <taxon>Methylocapsa</taxon>
    </lineage>
</organism>
<dbReference type="Pfam" id="PF00501">
    <property type="entry name" value="AMP-binding"/>
    <property type="match status" value="1"/>
</dbReference>
<evidence type="ECO:0000313" key="3">
    <source>
        <dbReference type="EMBL" id="WOJ89091.1"/>
    </source>
</evidence>
<feature type="transmembrane region" description="Helical" evidence="1">
    <location>
        <begin position="1166"/>
        <end position="1194"/>
    </location>
</feature>
<feature type="transmembrane region" description="Helical" evidence="1">
    <location>
        <begin position="1132"/>
        <end position="1154"/>
    </location>
</feature>
<protein>
    <submittedName>
        <fullName evidence="3">Pls/PosA family non-ribosomal peptide synthetase</fullName>
    </submittedName>
</protein>
<keyword evidence="1" id="KW-0472">Membrane</keyword>
<dbReference type="NCBIfam" id="TIGR01733">
    <property type="entry name" value="AA-adenyl-dom"/>
    <property type="match status" value="1"/>
</dbReference>
<dbReference type="InterPro" id="IPR009081">
    <property type="entry name" value="PP-bd_ACP"/>
</dbReference>
<dbReference type="Gene3D" id="3.30.300.30">
    <property type="match status" value="1"/>
</dbReference>
<dbReference type="CDD" id="cd05930">
    <property type="entry name" value="A_NRPS"/>
    <property type="match status" value="1"/>
</dbReference>
<dbReference type="InterPro" id="IPR000873">
    <property type="entry name" value="AMP-dep_synth/lig_dom"/>
</dbReference>
<dbReference type="InterPro" id="IPR025110">
    <property type="entry name" value="AMP-bd_C"/>
</dbReference>
<dbReference type="InterPro" id="IPR012728">
    <property type="entry name" value="Pls/PosA_C"/>
</dbReference>
<accession>A0ABZ0HQJ3</accession>
<gene>
    <name evidence="3" type="ORF">RZS28_14965</name>
</gene>
<dbReference type="EMBL" id="CP136862">
    <property type="protein sequence ID" value="WOJ89091.1"/>
    <property type="molecule type" value="Genomic_DNA"/>
</dbReference>
<dbReference type="PROSITE" id="PS50075">
    <property type="entry name" value="CARRIER"/>
    <property type="match status" value="1"/>
</dbReference>
<evidence type="ECO:0000259" key="2">
    <source>
        <dbReference type="PROSITE" id="PS50075"/>
    </source>
</evidence>
<dbReference type="PANTHER" id="PTHR45527">
    <property type="entry name" value="NONRIBOSOMAL PEPTIDE SYNTHETASE"/>
    <property type="match status" value="1"/>
</dbReference>
<dbReference type="InterPro" id="IPR036736">
    <property type="entry name" value="ACP-like_sf"/>
</dbReference>
<proteinExistence type="predicted"/>
<dbReference type="Gene3D" id="3.40.50.12780">
    <property type="entry name" value="N-terminal domain of ligase-like"/>
    <property type="match status" value="1"/>
</dbReference>
<dbReference type="PROSITE" id="PS00455">
    <property type="entry name" value="AMP_BINDING"/>
    <property type="match status" value="1"/>
</dbReference>
<feature type="transmembrane region" description="Helical" evidence="1">
    <location>
        <begin position="651"/>
        <end position="674"/>
    </location>
</feature>
<dbReference type="Pfam" id="PF00550">
    <property type="entry name" value="PP-binding"/>
    <property type="match status" value="1"/>
</dbReference>
<keyword evidence="1" id="KW-0812">Transmembrane</keyword>
<dbReference type="InterPro" id="IPR045851">
    <property type="entry name" value="AMP-bd_C_sf"/>
</dbReference>
<dbReference type="Gene3D" id="2.160.10.10">
    <property type="entry name" value="Hexapeptide repeat proteins"/>
    <property type="match status" value="3"/>
</dbReference>
<evidence type="ECO:0000256" key="1">
    <source>
        <dbReference type="SAM" id="Phobius"/>
    </source>
</evidence>
<keyword evidence="1" id="KW-1133">Transmembrane helix</keyword>
<dbReference type="InterPro" id="IPR020845">
    <property type="entry name" value="AMP-binding_CS"/>
</dbReference>
<dbReference type="InterPro" id="IPR011004">
    <property type="entry name" value="Trimer_LpxA-like_sf"/>
</dbReference>
<keyword evidence="4" id="KW-1185">Reference proteome</keyword>
<dbReference type="SUPFAM" id="SSF47336">
    <property type="entry name" value="ACP-like"/>
    <property type="match status" value="1"/>
</dbReference>
<dbReference type="Pfam" id="PF13193">
    <property type="entry name" value="AMP-binding_C"/>
    <property type="match status" value="1"/>
</dbReference>
<name>A0ABZ0HQJ3_9HYPH</name>
<feature type="domain" description="Carrier" evidence="2">
    <location>
        <begin position="547"/>
        <end position="624"/>
    </location>
</feature>
<dbReference type="PANTHER" id="PTHR45527:SF1">
    <property type="entry name" value="FATTY ACID SYNTHASE"/>
    <property type="match status" value="1"/>
</dbReference>
<feature type="transmembrane region" description="Helical" evidence="1">
    <location>
        <begin position="928"/>
        <end position="955"/>
    </location>
</feature>